<dbReference type="Proteomes" id="UP000309033">
    <property type="component" value="Unassembled WGS sequence"/>
</dbReference>
<dbReference type="AlphaFoldDB" id="A0A5R8YI69"/>
<dbReference type="GO" id="GO:0016987">
    <property type="term" value="F:sigma factor activity"/>
    <property type="evidence" value="ECO:0007669"/>
    <property type="project" value="UniProtKB-KW"/>
</dbReference>
<dbReference type="PANTHER" id="PTHR43133:SF51">
    <property type="entry name" value="RNA POLYMERASE SIGMA FACTOR"/>
    <property type="match status" value="1"/>
</dbReference>
<name>A0A5R8YI69_9ACTN</name>
<dbReference type="InterPro" id="IPR013325">
    <property type="entry name" value="RNA_pol_sigma_r2"/>
</dbReference>
<gene>
    <name evidence="6" type="ORF">FED44_32615</name>
</gene>
<evidence type="ECO:0000256" key="2">
    <source>
        <dbReference type="ARBA" id="ARBA00023082"/>
    </source>
</evidence>
<dbReference type="OrthoDB" id="3492533at2"/>
<accession>A0A5R8YI69</accession>
<comment type="caution">
    <text evidence="6">The sequence shown here is derived from an EMBL/GenBank/DDBJ whole genome shotgun (WGS) entry which is preliminary data.</text>
</comment>
<keyword evidence="3" id="KW-0804">Transcription</keyword>
<keyword evidence="2" id="KW-0731">Sigma factor</keyword>
<keyword evidence="5" id="KW-0812">Transmembrane</keyword>
<keyword evidence="5" id="KW-1133">Transmembrane helix</keyword>
<organism evidence="6 7">
    <name type="scientific">Microbispora triticiradicis</name>
    <dbReference type="NCBI Taxonomy" id="2200763"/>
    <lineage>
        <taxon>Bacteria</taxon>
        <taxon>Bacillati</taxon>
        <taxon>Actinomycetota</taxon>
        <taxon>Actinomycetes</taxon>
        <taxon>Streptosporangiales</taxon>
        <taxon>Streptosporangiaceae</taxon>
        <taxon>Microbispora</taxon>
    </lineage>
</organism>
<evidence type="ECO:0000256" key="5">
    <source>
        <dbReference type="SAM" id="Phobius"/>
    </source>
</evidence>
<feature type="compositionally biased region" description="Low complexity" evidence="4">
    <location>
        <begin position="427"/>
        <end position="448"/>
    </location>
</feature>
<dbReference type="SUPFAM" id="SSF88946">
    <property type="entry name" value="Sigma2 domain of RNA polymerase sigma factors"/>
    <property type="match status" value="1"/>
</dbReference>
<feature type="compositionally biased region" description="Basic residues" evidence="4">
    <location>
        <begin position="503"/>
        <end position="530"/>
    </location>
</feature>
<dbReference type="EMBL" id="VANP01000020">
    <property type="protein sequence ID" value="TLP52127.1"/>
    <property type="molecule type" value="Genomic_DNA"/>
</dbReference>
<evidence type="ECO:0000313" key="6">
    <source>
        <dbReference type="EMBL" id="TLP52127.1"/>
    </source>
</evidence>
<dbReference type="Gene3D" id="1.10.10.10">
    <property type="entry name" value="Winged helix-like DNA-binding domain superfamily/Winged helix DNA-binding domain"/>
    <property type="match status" value="1"/>
</dbReference>
<protein>
    <recommendedName>
        <fullName evidence="8">Sigma-70 family RNA polymerase sigma factor</fullName>
    </recommendedName>
</protein>
<evidence type="ECO:0000256" key="4">
    <source>
        <dbReference type="SAM" id="MobiDB-lite"/>
    </source>
</evidence>
<feature type="compositionally biased region" description="Pro residues" evidence="4">
    <location>
        <begin position="413"/>
        <end position="426"/>
    </location>
</feature>
<dbReference type="PANTHER" id="PTHR43133">
    <property type="entry name" value="RNA POLYMERASE ECF-TYPE SIGMA FACTO"/>
    <property type="match status" value="1"/>
</dbReference>
<feature type="transmembrane region" description="Helical" evidence="5">
    <location>
        <begin position="287"/>
        <end position="309"/>
    </location>
</feature>
<dbReference type="Gene3D" id="1.10.1740.10">
    <property type="match status" value="1"/>
</dbReference>
<evidence type="ECO:0000256" key="3">
    <source>
        <dbReference type="ARBA" id="ARBA00023163"/>
    </source>
</evidence>
<keyword evidence="7" id="KW-1185">Reference proteome</keyword>
<dbReference type="InterPro" id="IPR039425">
    <property type="entry name" value="RNA_pol_sigma-70-like"/>
</dbReference>
<feature type="compositionally biased region" description="Pro residues" evidence="4">
    <location>
        <begin position="385"/>
        <end position="400"/>
    </location>
</feature>
<dbReference type="InterPro" id="IPR036388">
    <property type="entry name" value="WH-like_DNA-bd_sf"/>
</dbReference>
<feature type="compositionally biased region" description="Low complexity" evidence="4">
    <location>
        <begin position="332"/>
        <end position="354"/>
    </location>
</feature>
<sequence length="556" mass="57048">MNDGVLVEALRARDPGALSALYDTYAEGLYRYCRALLAGPDAAQVALRDTLIAAEALVGSLADPGMLRPWLYALARGECVRRRTPGEEGGPEPGATPVPTAPFPRAGDGEGDTDLRLAAGGAVAALSAEDREVLELVARHDMDTGDLAAVLGTGDRYARALLDAATERLRETVTAEILARRASHDCARAAAILQGLSGELTPQARGQLTRHIARCETCARHRVRQVSPAKVFSLLPRVALPETLRVRVLSSFIDPELVPYRRYVAKRVGGLSAAGFPRTGARREGRLAQAVAGAVAAVAAVATIALVFAQFAGDLRERAADSFVGHRPPAVEAPAATGSGPAGDAGDTASPGSSDDGDDRSPEPSGSGDTAEPGGSVRRADPVVLPRPAPLPAPVPPATVRPPRHHEPTRSPAAPPTTPPRTPPTTRPSGSAPSPPGETATPPDPGSGDDPGSGGPGSGGPGSGGPGSGGPGGSDDPGGSGDDPTDPPTGGPPRGGPPPAHWPGRRPPHREHQHHHEGRFHYPRTPGHRRGGGDCPPASEPAPGPLFLRQKGRPIT</sequence>
<keyword evidence="5" id="KW-0472">Membrane</keyword>
<feature type="compositionally biased region" description="Gly residues" evidence="4">
    <location>
        <begin position="449"/>
        <end position="481"/>
    </location>
</feature>
<feature type="region of interest" description="Disordered" evidence="4">
    <location>
        <begin position="83"/>
        <end position="112"/>
    </location>
</feature>
<evidence type="ECO:0000313" key="7">
    <source>
        <dbReference type="Proteomes" id="UP000309033"/>
    </source>
</evidence>
<dbReference type="PRINTS" id="PR01217">
    <property type="entry name" value="PRICHEXTENSN"/>
</dbReference>
<feature type="region of interest" description="Disordered" evidence="4">
    <location>
        <begin position="328"/>
        <end position="556"/>
    </location>
</feature>
<dbReference type="GO" id="GO:0006352">
    <property type="term" value="P:DNA-templated transcription initiation"/>
    <property type="evidence" value="ECO:0007669"/>
    <property type="project" value="InterPro"/>
</dbReference>
<evidence type="ECO:0000256" key="1">
    <source>
        <dbReference type="ARBA" id="ARBA00023015"/>
    </source>
</evidence>
<evidence type="ECO:0008006" key="8">
    <source>
        <dbReference type="Google" id="ProtNLM"/>
    </source>
</evidence>
<feature type="compositionally biased region" description="Pro residues" evidence="4">
    <location>
        <begin position="486"/>
        <end position="501"/>
    </location>
</feature>
<proteinExistence type="predicted"/>
<keyword evidence="1" id="KW-0805">Transcription regulation</keyword>
<reference evidence="6" key="1">
    <citation type="submission" date="2019-05" db="EMBL/GenBank/DDBJ databases">
        <title>Isolation, diversity and antifungal activity of Actinobacteria from wheat.</title>
        <authorList>
            <person name="Yu B."/>
        </authorList>
    </citation>
    <scope>NUCLEOTIDE SEQUENCE [LARGE SCALE GENOMIC DNA]</scope>
    <source>
        <strain evidence="6">NEAU-HEGS1-5</strain>
    </source>
</reference>